<feature type="coiled-coil region" evidence="1">
    <location>
        <begin position="960"/>
        <end position="1014"/>
    </location>
</feature>
<evidence type="ECO:0000313" key="3">
    <source>
        <dbReference type="EMBL" id="KKU88133.1"/>
    </source>
</evidence>
<dbReference type="Proteomes" id="UP000034739">
    <property type="component" value="Unassembled WGS sequence"/>
</dbReference>
<comment type="caution">
    <text evidence="3">The sequence shown here is derived from an EMBL/GenBank/DDBJ whole genome shotgun (WGS) entry which is preliminary data.</text>
</comment>
<dbReference type="EMBL" id="LCOY01000013">
    <property type="protein sequence ID" value="KKU88133.1"/>
    <property type="molecule type" value="Genomic_DNA"/>
</dbReference>
<gene>
    <name evidence="3" type="ORF">UY16_C0013G0043</name>
</gene>
<feature type="region of interest" description="Disordered" evidence="2">
    <location>
        <begin position="2451"/>
        <end position="2479"/>
    </location>
</feature>
<feature type="coiled-coil region" evidence="1">
    <location>
        <begin position="1091"/>
        <end position="1145"/>
    </location>
</feature>
<feature type="coiled-coil region" evidence="1">
    <location>
        <begin position="2699"/>
        <end position="2726"/>
    </location>
</feature>
<keyword evidence="1" id="KW-0175">Coiled coil</keyword>
<sequence>MLVEDTEGYCAAQRVIADAPKGDRCGHDGETIFVEGDRAIAEESRCTPGTTCAPIAVNDAGNITEVACLPVDLIGEHQYEGSQFRCDLATHTIIDVEKGTEVRTLAWNETCRRVVTGDGQPVWIVNTLSEEELAELEASGLPVFSVSHDDASCLPNGNMRQEARTLLPPQGFTCVQVGDRVSFEPIGGPDAGRNGCVDDDGNTRNPYSSLHEGNSVRVCVPSLVDGHVIGYDWQTGTPNTCGLRAAGESWIDGTSCKTCIASGYIASQQLFTYTSFGRFVAPACGGFATTRTDESGRVIQEVVPDDFPGGHLPGFAYCDNHGQCQVIPPGTDSPQPVQTIGATSAYALRCPYNCAVAGSHSGERADGTTNRILDSRKECSFDGTSVVSYNIFGTRTGTRLCDSGICSAGACVPGAQVIDADTGNTLVCGVGQTCDVFDPWTGERVEQTVIAVTEGQDVRYEARSNYASEDLAQASRETQEQYVRENFHENYYEAFLASGQSFDEFQREQREAWERIQATIINLGVVDEAYMERVQSGEYVPTQLEATLTEQRGNVLAAGVLFFNDFTHGATRQGNELLLTNRERCRQKGLVQCWFDGDAAEFLRGGVMQGAAPAAFVAAIVAIPLGAPFIAAALPAGAVSAGTVATTSLLYGSTAFGAYSAVNSLQQTAQLCDGNHPGTILNQSSCPGAVVNSAVQFATLFGGAAAGQQMLEGRILVEAGTSARGAQLLTNAESAVNTGAQAAQSFRVARDLNIAISAGTTLYFGGLAYNSCINGTTDERGNRYVDAASCGTNIGMAVLSAARTGLAVAMPSNAQAAFRANLTADAGDVTVNGFQMALACSSGDINACSQAIGGTVASVGGLGVNFADTPGVPRPLRDTPIAQFETARANLETFYEHPPNQPDQWQLRSFVRPDDPALRVAEMRLRETIVARAQEQAAINLALRDITIPEREQTGAVRLLIDAQQEFARAKAAYEALADRTLTERLTSAEFAAYQQAIEQVTRARAEVDLEQQALRSPRSILEQLIDRLRTPAELAAYEEVREAFFEIARDADADTQSPAYQKALNDLIAARHNLEAVGYTVDQRDIDRELGSMQEQFQQVRDELARLEQEIPLRENYDAAAGAVQKIEAELAALRSRRDVLSADAASASERRILDRRIEAFTISLDRAKEIASFAERVRNNDPRTRAELDDLHARRNQLQTEFLQIQNQDTYLTRGRAEAGTLLGRLRSLFSISQPSLQTLERVRSGQQVKPKPLGEQIADLFRPGEREVSEAEAIVLGMEQSGKKTFASAAERQAEIVRIEQELSSFRSAELYARGLSEDRIGAILRAVGGEEFVSIEHLALRIGEVTDLTSLPALRAYAEEVWMRRNAGTDPRAQARVARNVYGDIEPTAARIVGEELARRIRESNTEINRNRQRSAQARQTRARAAVEGIVDGLFAADGRFIRGIRTNLLDAISSHDSLARYSPEARGVIAERIVRDTEIQFDKNSVARRLTEAITIRAQGVQFRSPNVVDLFAGAGSRQLLADANAMGRYQSYLARTPARIPIPAPIRAAVNAVERTVVNPLMRLGYRLTNGLNELFGGAARSRRTDRPVTLAPEAERLVTALAGYDGELFGSEGILTVRRDRDGFTQFARTDAGQRMLSDSDIGLLNETVKLYEQWQRSQDPAFQQIRALTGDYRDQAKFVIEAVRAFGRKGSRGAVLGALPGVGKTDVIMVLNLIVQTKMTSDAQIVLFPDRTIMQQFLRVDESGTSTLRTFLEEQFGPGSVLVLQSGQAPSPDAVNAARIIVSTRDIAFPLRETDTPGGRALRTKWGQSYIHGDEGHWTLSPHESYLSTYGESQRILETDEGRAYQEVISRLTGDDGPTTLLRLIDERARGQTPDGVRRAQDGRSGLYDADTERAILAEWLGERNTAGQLPDELKPLIGETDLAAIQDGLNAYLDSHFDDIALILARDLTVINRMADLLAGVPGGDYGQDGGVIAPREQNKITGRRYQSIAEQLLYNTVGAQIMKATGIDLSELTISPHSRDINFAMLMYEAKGFAIYTGTPEPIARIFRQAYGIDLVQIGDSAFTMVKARLEQGITDGTTRIFLNEADAQRARPSGRNDVWLNGDNRVANDVALARVTAEYADGTILFIVGANGEFVEGTVRTGKFVANTDQSITTRQQLNDRTVRLDGSRRRYVKFYEFGAHTGVDTANPVDLTRGIAIIGNLDETTAAQLVNRLRPDANGNYPPVDIVLLDAPVGVTEPAQFLDTMFTRLHEVQVRTEALIEVQFKETLIRNSVDILINELQIEAGKRGGLFGLGGTDDVMVQRLEAVRQQWKQVSELNYRLGQGEVDAATKLQRTLEQVQAVYRTIGQVVSDNPRVAARFDRLAGGFDRLGISFRANESQESIPRVGYPPTLRDIVRLVNDSSSTERLAVAAFTERGAGRQVIMEQTSQAARRVSIEEAPEGSFVPRQPGGKPAPAPRPPREPGVPQVSVEVHRQIDGLQRTIQFRQTIAKDVADPAAMTMEQRGQIVGGLAALRHLTNLKIQAEERLAEAKIPQDVAARTLQGQTLRIGDTISGTALTTDFQLVQFNADGMFRIAGGIETTPIDTAATNILIQGAYQVGQTKDQLVAAGGIEVTPDTAIARVDQQNVEVAQKDIDAISKAITDTQTAQTEFAELHRKDMEARLTSAFGAAAVDFTKQPQQTLRDAFMEYETALAEASQKADATEREAAVTAAEQTITAALTAFKGTRGVDKALADKIDAANIAAFRTSVTSEELKQAFVQGVAALPTGVSLGQWLRNFGDRMARAGGFGKALVGVGSAIGKGIGVGWQWVNAAPTEAEIIAAGITPSKTLVGRRDGVFRWLNATPLGLGQKGWNWKYVQAHPKYATAETVRWLVDRGIGFVIPGGWLGDILRIPSMVLQTWDALRAAGVGIRELRDRQAAQRAANGG</sequence>
<name>A0A0G1WCT6_9BACT</name>
<evidence type="ECO:0000313" key="4">
    <source>
        <dbReference type="Proteomes" id="UP000034739"/>
    </source>
</evidence>
<evidence type="ECO:0000256" key="2">
    <source>
        <dbReference type="SAM" id="MobiDB-lite"/>
    </source>
</evidence>
<proteinExistence type="predicted"/>
<organism evidence="3 4">
    <name type="scientific">Candidatus Gottesmanbacteria bacterium GW2011_GWA2_47_9</name>
    <dbReference type="NCBI Taxonomy" id="1618445"/>
    <lineage>
        <taxon>Bacteria</taxon>
        <taxon>Candidatus Gottesmaniibacteriota</taxon>
    </lineage>
</organism>
<accession>A0A0G1WCT6</accession>
<protein>
    <submittedName>
        <fullName evidence="3">Uncharacterized protein</fullName>
    </submittedName>
</protein>
<reference evidence="3 4" key="1">
    <citation type="journal article" date="2015" name="Nature">
        <title>rRNA introns, odd ribosomes, and small enigmatic genomes across a large radiation of phyla.</title>
        <authorList>
            <person name="Brown C.T."/>
            <person name="Hug L.A."/>
            <person name="Thomas B.C."/>
            <person name="Sharon I."/>
            <person name="Castelle C.J."/>
            <person name="Singh A."/>
            <person name="Wilkins M.J."/>
            <person name="Williams K.H."/>
            <person name="Banfield J.F."/>
        </authorList>
    </citation>
    <scope>NUCLEOTIDE SEQUENCE [LARGE SCALE GENOMIC DNA]</scope>
</reference>
<evidence type="ECO:0000256" key="1">
    <source>
        <dbReference type="SAM" id="Coils"/>
    </source>
</evidence>